<dbReference type="Proteomes" id="UP000663860">
    <property type="component" value="Unassembled WGS sequence"/>
</dbReference>
<name>A0A815TUE4_9BILA</name>
<gene>
    <name evidence="1" type="ORF">IZO911_LOCUS45478</name>
</gene>
<dbReference type="InterPro" id="IPR029033">
    <property type="entry name" value="His_PPase_superfam"/>
</dbReference>
<accession>A0A815TUE4</accession>
<dbReference type="EMBL" id="CAJNOE010004342">
    <property type="protein sequence ID" value="CAF1511516.1"/>
    <property type="molecule type" value="Genomic_DNA"/>
</dbReference>
<organism evidence="1 2">
    <name type="scientific">Adineta steineri</name>
    <dbReference type="NCBI Taxonomy" id="433720"/>
    <lineage>
        <taxon>Eukaryota</taxon>
        <taxon>Metazoa</taxon>
        <taxon>Spiralia</taxon>
        <taxon>Gnathifera</taxon>
        <taxon>Rotifera</taxon>
        <taxon>Eurotatoria</taxon>
        <taxon>Bdelloidea</taxon>
        <taxon>Adinetida</taxon>
        <taxon>Adinetidae</taxon>
        <taxon>Adineta</taxon>
    </lineage>
</organism>
<evidence type="ECO:0008006" key="3">
    <source>
        <dbReference type="Google" id="ProtNLM"/>
    </source>
</evidence>
<protein>
    <recommendedName>
        <fullName evidence="3">Phosphoglyceromutase</fullName>
    </recommendedName>
</protein>
<evidence type="ECO:0000313" key="2">
    <source>
        <dbReference type="Proteomes" id="UP000663860"/>
    </source>
</evidence>
<evidence type="ECO:0000313" key="1">
    <source>
        <dbReference type="EMBL" id="CAF1511516.1"/>
    </source>
</evidence>
<proteinExistence type="predicted"/>
<reference evidence="1" key="1">
    <citation type="submission" date="2021-02" db="EMBL/GenBank/DDBJ databases">
        <authorList>
            <person name="Nowell W R."/>
        </authorList>
    </citation>
    <scope>NUCLEOTIDE SEQUENCE</scope>
</reference>
<feature type="non-terminal residue" evidence="1">
    <location>
        <position position="1"/>
    </location>
</feature>
<dbReference type="AlphaFoldDB" id="A0A815TUE4"/>
<dbReference type="Gene3D" id="3.40.50.1240">
    <property type="entry name" value="Phosphoglycerate mutase-like"/>
    <property type="match status" value="1"/>
</dbReference>
<comment type="caution">
    <text evidence="1">The sequence shown here is derived from an EMBL/GenBank/DDBJ whole genome shotgun (WGS) entry which is preliminary data.</text>
</comment>
<sequence length="44" mass="4959">DFLGIPLVYELDEDLNPIKHYYVAPDDVVKKAIDDVANQGKAKK</sequence>